<feature type="region of interest" description="Disordered" evidence="1">
    <location>
        <begin position="71"/>
        <end position="90"/>
    </location>
</feature>
<organism evidence="2 3">
    <name type="scientific">Oryzisolibacter propanilivorax</name>
    <dbReference type="NCBI Taxonomy" id="1527607"/>
    <lineage>
        <taxon>Bacteria</taxon>
        <taxon>Pseudomonadati</taxon>
        <taxon>Pseudomonadota</taxon>
        <taxon>Betaproteobacteria</taxon>
        <taxon>Burkholderiales</taxon>
        <taxon>Comamonadaceae</taxon>
        <taxon>Oryzisolibacter</taxon>
    </lineage>
</organism>
<dbReference type="Proteomes" id="UP000198552">
    <property type="component" value="Unassembled WGS sequence"/>
</dbReference>
<proteinExistence type="predicted"/>
<reference evidence="3" key="1">
    <citation type="submission" date="2016-10" db="EMBL/GenBank/DDBJ databases">
        <authorList>
            <person name="Varghese N."/>
            <person name="Submissions S."/>
        </authorList>
    </citation>
    <scope>NUCLEOTIDE SEQUENCE [LARGE SCALE GENOMIC DNA]</scope>
    <source>
        <strain evidence="3">EPL6</strain>
    </source>
</reference>
<dbReference type="RefSeq" id="WP_091569646.1">
    <property type="nucleotide sequence ID" value="NZ_FNHP01000005.1"/>
</dbReference>
<evidence type="ECO:0000256" key="1">
    <source>
        <dbReference type="SAM" id="MobiDB-lite"/>
    </source>
</evidence>
<sequence length="90" mass="9787">MNTSDVRETVRDVIAYDDARESAPFEHEIALLTGVGLIACAFLTSSRTRSVLHAVVGGALLARSAAGRDGLRKWTREPQARPRSRIVVTP</sequence>
<accession>A0A1G9SZR1</accession>
<dbReference type="OrthoDB" id="8913610at2"/>
<dbReference type="STRING" id="1527607.SAMN05428957_105244"/>
<dbReference type="EMBL" id="FNHP01000005">
    <property type="protein sequence ID" value="SDM40929.1"/>
    <property type="molecule type" value="Genomic_DNA"/>
</dbReference>
<dbReference type="AlphaFoldDB" id="A0A1G9SZR1"/>
<name>A0A1G9SZR1_9BURK</name>
<protein>
    <submittedName>
        <fullName evidence="2">Uncharacterized protein</fullName>
    </submittedName>
</protein>
<evidence type="ECO:0000313" key="2">
    <source>
        <dbReference type="EMBL" id="SDM40929.1"/>
    </source>
</evidence>
<gene>
    <name evidence="2" type="ORF">SAMN05428957_105244</name>
</gene>
<evidence type="ECO:0000313" key="3">
    <source>
        <dbReference type="Proteomes" id="UP000198552"/>
    </source>
</evidence>
<keyword evidence="3" id="KW-1185">Reference proteome</keyword>
<feature type="compositionally biased region" description="Basic and acidic residues" evidence="1">
    <location>
        <begin position="71"/>
        <end position="80"/>
    </location>
</feature>